<dbReference type="OrthoDB" id="10488275at2759"/>
<feature type="compositionally biased region" description="Polar residues" evidence="1">
    <location>
        <begin position="108"/>
        <end position="119"/>
    </location>
</feature>
<comment type="caution">
    <text evidence="2">The sequence shown here is derived from an EMBL/GenBank/DDBJ whole genome shotgun (WGS) entry which is preliminary data.</text>
</comment>
<feature type="compositionally biased region" description="Basic and acidic residues" evidence="1">
    <location>
        <begin position="68"/>
        <end position="86"/>
    </location>
</feature>
<feature type="compositionally biased region" description="Basic residues" evidence="1">
    <location>
        <begin position="180"/>
        <end position="194"/>
    </location>
</feature>
<dbReference type="EMBL" id="UYJE01010471">
    <property type="protein sequence ID" value="VDI83518.1"/>
    <property type="molecule type" value="Genomic_DNA"/>
</dbReference>
<evidence type="ECO:0000313" key="3">
    <source>
        <dbReference type="Proteomes" id="UP000596742"/>
    </source>
</evidence>
<evidence type="ECO:0000313" key="2">
    <source>
        <dbReference type="EMBL" id="VDI83518.1"/>
    </source>
</evidence>
<reference evidence="2" key="1">
    <citation type="submission" date="2018-11" db="EMBL/GenBank/DDBJ databases">
        <authorList>
            <person name="Alioto T."/>
            <person name="Alioto T."/>
        </authorList>
    </citation>
    <scope>NUCLEOTIDE SEQUENCE</scope>
</reference>
<sequence>MADDMLHYMQIMNAKQQILSCVFRNSSCITQSHIDHGNKTELKTSHNRITSPSGVSYHETNPNQSFKENGDSRKTNPKGCEIESHPPPDVLDGQQSCIEPSLPVVKPENQSSSDVPSTLDNDHEPQNNGIEQTDNRNESPRNAVSTATLDENGSPIGSANIHTENNRHETEDFVNDTNKKKQKPQKTKKKKRGTKERFSSKRYK</sequence>
<dbReference type="Proteomes" id="UP000596742">
    <property type="component" value="Unassembled WGS sequence"/>
</dbReference>
<proteinExistence type="predicted"/>
<organism evidence="2 3">
    <name type="scientific">Mytilus galloprovincialis</name>
    <name type="common">Mediterranean mussel</name>
    <dbReference type="NCBI Taxonomy" id="29158"/>
    <lineage>
        <taxon>Eukaryota</taxon>
        <taxon>Metazoa</taxon>
        <taxon>Spiralia</taxon>
        <taxon>Lophotrochozoa</taxon>
        <taxon>Mollusca</taxon>
        <taxon>Bivalvia</taxon>
        <taxon>Autobranchia</taxon>
        <taxon>Pteriomorphia</taxon>
        <taxon>Mytilida</taxon>
        <taxon>Mytiloidea</taxon>
        <taxon>Mytilidae</taxon>
        <taxon>Mytilinae</taxon>
        <taxon>Mytilus</taxon>
    </lineage>
</organism>
<name>A0A8B6HRS9_MYTGA</name>
<accession>A0A8B6HRS9</accession>
<feature type="region of interest" description="Disordered" evidence="1">
    <location>
        <begin position="39"/>
        <end position="204"/>
    </location>
</feature>
<dbReference type="AlphaFoldDB" id="A0A8B6HRS9"/>
<feature type="compositionally biased region" description="Polar residues" evidence="1">
    <location>
        <begin position="47"/>
        <end position="67"/>
    </location>
</feature>
<keyword evidence="3" id="KW-1185">Reference proteome</keyword>
<gene>
    <name evidence="2" type="ORF">MGAL_10B072759</name>
</gene>
<feature type="compositionally biased region" description="Basic and acidic residues" evidence="1">
    <location>
        <begin position="195"/>
        <end position="204"/>
    </location>
</feature>
<evidence type="ECO:0000256" key="1">
    <source>
        <dbReference type="SAM" id="MobiDB-lite"/>
    </source>
</evidence>
<protein>
    <submittedName>
        <fullName evidence="2">Uncharacterized protein</fullName>
    </submittedName>
</protein>
<feature type="compositionally biased region" description="Polar residues" evidence="1">
    <location>
        <begin position="140"/>
        <end position="163"/>
    </location>
</feature>